<feature type="chain" id="PRO_5026902712" evidence="1">
    <location>
        <begin position="23"/>
        <end position="204"/>
    </location>
</feature>
<organism evidence="2 3">
    <name type="scientific">Shinella kummerowiae</name>
    <dbReference type="NCBI Taxonomy" id="417745"/>
    <lineage>
        <taxon>Bacteria</taxon>
        <taxon>Pseudomonadati</taxon>
        <taxon>Pseudomonadota</taxon>
        <taxon>Alphaproteobacteria</taxon>
        <taxon>Hyphomicrobiales</taxon>
        <taxon>Rhizobiaceae</taxon>
        <taxon>Shinella</taxon>
    </lineage>
</organism>
<dbReference type="PROSITE" id="PS51257">
    <property type="entry name" value="PROKAR_LIPOPROTEIN"/>
    <property type="match status" value="1"/>
</dbReference>
<sequence>MRLTALLLATTLAACATSLAQANESAYSERNLDACKTLSQTDEGPSVTLQCDGYEDVGVYFKEGDLRQSQAYGPISKVWLDEAFESFGPFNHTNATIEWRLGTNGRLVATIVRWFVSDPETTSDVTTRYGQVLVVATVATAENPTSCVVGYVDALENKDANTLARTVADEEALDFTCGVSEPQWHGKRGKLAGEPMRYLPGRAE</sequence>
<name>A0A6N8SGH9_9HYPH</name>
<dbReference type="AlphaFoldDB" id="A0A6N8SGH9"/>
<protein>
    <submittedName>
        <fullName evidence="2">Uncharacterized protein</fullName>
    </submittedName>
</protein>
<keyword evidence="3" id="KW-1185">Reference proteome</keyword>
<evidence type="ECO:0000256" key="1">
    <source>
        <dbReference type="SAM" id="SignalP"/>
    </source>
</evidence>
<gene>
    <name evidence="2" type="ORF">GR138_20755</name>
</gene>
<reference evidence="2 3" key="1">
    <citation type="submission" date="2019-12" db="EMBL/GenBank/DDBJ databases">
        <title>Shinella kummerowiae sp. nov., a symbiotic bacterium isolated from root nodules of the herbal legume Kummerowia stipulacea.</title>
        <authorList>
            <person name="Gao J."/>
        </authorList>
    </citation>
    <scope>NUCLEOTIDE SEQUENCE [LARGE SCALE GENOMIC DNA]</scope>
    <source>
        <strain evidence="2 3">CCBAU 25048</strain>
    </source>
</reference>
<proteinExistence type="predicted"/>
<evidence type="ECO:0000313" key="2">
    <source>
        <dbReference type="EMBL" id="MXN47637.1"/>
    </source>
</evidence>
<keyword evidence="1" id="KW-0732">Signal</keyword>
<dbReference type="RefSeq" id="WP_160861160.1">
    <property type="nucleotide sequence ID" value="NZ_WUMK01000008.1"/>
</dbReference>
<comment type="caution">
    <text evidence="2">The sequence shown here is derived from an EMBL/GenBank/DDBJ whole genome shotgun (WGS) entry which is preliminary data.</text>
</comment>
<evidence type="ECO:0000313" key="3">
    <source>
        <dbReference type="Proteomes" id="UP000435802"/>
    </source>
</evidence>
<dbReference type="Proteomes" id="UP000435802">
    <property type="component" value="Unassembled WGS sequence"/>
</dbReference>
<dbReference type="EMBL" id="WUMK01000008">
    <property type="protein sequence ID" value="MXN47637.1"/>
    <property type="molecule type" value="Genomic_DNA"/>
</dbReference>
<accession>A0A6N8SGH9</accession>
<feature type="signal peptide" evidence="1">
    <location>
        <begin position="1"/>
        <end position="22"/>
    </location>
</feature>
<dbReference type="OrthoDB" id="7427667at2"/>